<feature type="region of interest" description="Disordered" evidence="3">
    <location>
        <begin position="753"/>
        <end position="785"/>
    </location>
</feature>
<dbReference type="Pfam" id="PF08487">
    <property type="entry name" value="VIT"/>
    <property type="match status" value="1"/>
</dbReference>
<dbReference type="EMBL" id="JAWDJX010000009">
    <property type="protein sequence ID" value="KAK3055149.1"/>
    <property type="molecule type" value="Genomic_DNA"/>
</dbReference>
<feature type="compositionally biased region" description="Acidic residues" evidence="3">
    <location>
        <begin position="1781"/>
        <end position="1793"/>
    </location>
</feature>
<evidence type="ECO:0000259" key="4">
    <source>
        <dbReference type="PROSITE" id="PS50234"/>
    </source>
</evidence>
<proteinExistence type="predicted"/>
<feature type="region of interest" description="Disordered" evidence="3">
    <location>
        <begin position="1610"/>
        <end position="1735"/>
    </location>
</feature>
<dbReference type="PANTHER" id="PTHR45737">
    <property type="entry name" value="VON WILLEBRAND FACTOR A DOMAIN-CONTAINING PROTEIN 5A"/>
    <property type="match status" value="1"/>
</dbReference>
<sequence>MFGRRVHTNADSGNHICGLYFCSQGLKRTYLPQVELVSETLINPVCFTTNLSQTFRNPNQDVLPQVRYAFPLFDGVAVSSYSIQYGGKTLKGIVKQKDVAKQDYQAAVDRGETAGLLESLPVGVFGVTLGNVPANADIVVDITYCGELKHDAGIDGLRYMLPTSVAPRYGDYPGEVAQSNAIAKKGITIRVEMDMASSAIRRVQSPSHPIAVSMGDLLDDNGEPSTTGDFNPSQAAATLTLGTTELGSDFVLQLLIDDISKPQAIVESHPTIPNQRAVMATLVPKFTLEPAHPEIVFIADQSGSMGGTKNTALVSALKVFLKSLPLGVRFNICAFGNNFKFLWPTSEAYNESNLNAAISFVNGFNASYGGTEILKPITAAFEQRLKDLPLEVMLLTDGEVWGETSVFDYINEQIRDKSVDARVFALGIGNDVSHTLVEGVARAGNGFAQFVTQNEDTDQKVVRMLKGALYAHTKDYELEVHYTEEKREEITDDDGYEIVEKVNECLSITDEPPAAPPAPKSAPKSFFDASTQPDQAPEQPADRYAHLPKIDTPKLLQAPSEIPPLFPFNRTTVYLLLGPEAVQKPIASVTLRAKSAQGPLELNIPVQQGGMDNQGSIHHLAARKAIQDLEQGRGWIQAAKLADGTLVKTKHESRYDELVEREGVRLGERFQVASKWTSFVAIEDNNASGMGEDMEVDAGRVEKTQPGAKRLKKKRMMKGSSFPPLADEEDPVTERYVVPVPVVSCVSGAVAFSNPGQPGHDNRLFAESGSSPAKGTGLFGQAQARQSSSGGLLGASVHTSNGLFGSAPAQGTAFENHNRTGFGCAARQPQGSSLFGSSNAMSGSLFGSSAKSGYAGGLFGNSSSTAGGLFEGAPAQGNSCSLFGGSTTQAHPLFGSVSVPIVNSYGLFGKSQSTSGGLFGNTMPGFTPKDIASSIKHPGGLFSNTQTVSPFGATGNPFQPGSLFGPGGIFDPYRKDSGSDTASATCVHPATQHPTTQTSYGSTTTDPVDITQSAACFGASTTSKTTQGITTSATRGCGTHKWADRSTKAAAPTSMPATYASTGSQTSEALEHVLSSVTATPAISPTMPSTSERSALTWNQRKIMLLEYHSSNFSSIAHQTEKAQSLLRRYISELRNTSEEPVLQEIDVQMDLLYLSNGLQSSIGWTKKEVLSPGSWYPAIEPSSESKGASGAQKQDIQDSQLQSVLYQQQNKGQLPRAGPGQECVHSLVLSDVAESARQGLLNLPEHVGTAATSTFQADIAPGSGMGALEEYQRPVAPLMEQNQRRLLTAQSGNDNTDSSKTPIAEYTTEHERPNLQPHGRHALQDYQVQLMLYEQQMKQRILKARRDEAEMSNAIPLSVADTIEQEQERPNLPNPCEDSSSRLEELQQPRFAKPEVAATQIPHPSAQPGAALPTMHEQTSQLTHGAFLQTVPSWESAEAKVQTMQAPERSTQSAEQNAIDFQSTRAVRSKQTSVNRWERRLQQRCEAGQHLTGKSRGRLPELVPVAATTTQKQPVDLPSTLPDYQMQQLYLLERQNKERLLMARKELDNVGYQTPHANESTAEQMHIVPSSDEVQDYQAKLKVLEDRSIYHSSMARTGRRKMADRFNWGWSDQSTVPDERHSDSGSEGSTDAPEERTRPTANTTAPQARATAGTTAGQMDFPIGPAAAPRAQPQPPLVDVDSQPSQQSASATPPAMKQFRQRQRQPPSTASRGGQFFSSPVPPPPPGNSYGNSNSYTSASYIPTAASFASVPPPPARAPAGLAPAPMARKAAPTSLEQIDYSDEDEDMDDEATSQGKFFREEEAEESDEDMGFGLMDDETPSTVHKFVSTGRDKAGDDGLYDCDGAAASGPSDKEKVDKTMHALIALQTFSGAWTWNEELFRTLQVDANKVDRAAITSDANTNVCATALALAWLKLKAGRWRQKMVWEMIEDKAMGWLLSTSSVGSSPQETRAAVQRAKDVLRTLIAVDQSDEDMGF</sequence>
<evidence type="ECO:0000256" key="1">
    <source>
        <dbReference type="ARBA" id="ARBA00004567"/>
    </source>
</evidence>
<dbReference type="Proteomes" id="UP001271007">
    <property type="component" value="Unassembled WGS sequence"/>
</dbReference>
<dbReference type="Pfam" id="PF13634">
    <property type="entry name" value="Nucleoporin_FG"/>
    <property type="match status" value="2"/>
</dbReference>
<name>A0AAJ0DJL6_9PEZI</name>
<keyword evidence="2" id="KW-0509">mRNA transport</keyword>
<feature type="region of interest" description="Disordered" evidence="3">
    <location>
        <begin position="1752"/>
        <end position="1808"/>
    </location>
</feature>
<dbReference type="InterPro" id="IPR025574">
    <property type="entry name" value="Nucleoporin_FG_rpt"/>
</dbReference>
<evidence type="ECO:0000256" key="2">
    <source>
        <dbReference type="ARBA" id="ARBA00023132"/>
    </source>
</evidence>
<keyword evidence="2" id="KW-0811">Translocation</keyword>
<evidence type="ECO:0000259" key="5">
    <source>
        <dbReference type="PROSITE" id="PS51468"/>
    </source>
</evidence>
<feature type="region of interest" description="Disordered" evidence="3">
    <location>
        <begin position="980"/>
        <end position="1004"/>
    </location>
</feature>
<evidence type="ECO:0008006" key="8">
    <source>
        <dbReference type="Google" id="ProtNLM"/>
    </source>
</evidence>
<keyword evidence="2" id="KW-0539">Nucleus</keyword>
<keyword evidence="2" id="KW-0813">Transport</keyword>
<dbReference type="PROSITE" id="PS50234">
    <property type="entry name" value="VWFA"/>
    <property type="match status" value="1"/>
</dbReference>
<evidence type="ECO:0000313" key="7">
    <source>
        <dbReference type="Proteomes" id="UP001271007"/>
    </source>
</evidence>
<dbReference type="InterPro" id="IPR036465">
    <property type="entry name" value="vWFA_dom_sf"/>
</dbReference>
<keyword evidence="7" id="KW-1185">Reference proteome</keyword>
<dbReference type="SMART" id="SM00327">
    <property type="entry name" value="VWA"/>
    <property type="match status" value="1"/>
</dbReference>
<feature type="compositionally biased region" description="Low complexity" evidence="3">
    <location>
        <begin position="1759"/>
        <end position="1769"/>
    </location>
</feature>
<accession>A0AAJ0DJL6</accession>
<feature type="region of interest" description="Disordered" evidence="3">
    <location>
        <begin position="509"/>
        <end position="540"/>
    </location>
</feature>
<feature type="domain" description="VWFA" evidence="4">
    <location>
        <begin position="294"/>
        <end position="469"/>
    </location>
</feature>
<reference evidence="6" key="1">
    <citation type="submission" date="2023-04" db="EMBL/GenBank/DDBJ databases">
        <title>Black Yeasts Isolated from many extreme environments.</title>
        <authorList>
            <person name="Coleine C."/>
            <person name="Stajich J.E."/>
            <person name="Selbmann L."/>
        </authorList>
    </citation>
    <scope>NUCLEOTIDE SEQUENCE</scope>
    <source>
        <strain evidence="6">CCFEE 5312</strain>
    </source>
</reference>
<organism evidence="6 7">
    <name type="scientific">Extremus antarcticus</name>
    <dbReference type="NCBI Taxonomy" id="702011"/>
    <lineage>
        <taxon>Eukaryota</taxon>
        <taxon>Fungi</taxon>
        <taxon>Dikarya</taxon>
        <taxon>Ascomycota</taxon>
        <taxon>Pezizomycotina</taxon>
        <taxon>Dothideomycetes</taxon>
        <taxon>Dothideomycetidae</taxon>
        <taxon>Mycosphaerellales</taxon>
        <taxon>Extremaceae</taxon>
        <taxon>Extremus</taxon>
    </lineage>
</organism>
<dbReference type="SUPFAM" id="SSF53300">
    <property type="entry name" value="vWA-like"/>
    <property type="match status" value="1"/>
</dbReference>
<dbReference type="InterPro" id="IPR002035">
    <property type="entry name" value="VWF_A"/>
</dbReference>
<dbReference type="GO" id="GO:0005643">
    <property type="term" value="C:nuclear pore"/>
    <property type="evidence" value="ECO:0007669"/>
    <property type="project" value="UniProtKB-SubCell"/>
</dbReference>
<feature type="region of interest" description="Disordered" evidence="3">
    <location>
        <begin position="1360"/>
        <end position="1381"/>
    </location>
</feature>
<evidence type="ECO:0000256" key="3">
    <source>
        <dbReference type="SAM" id="MobiDB-lite"/>
    </source>
</evidence>
<feature type="compositionally biased region" description="Low complexity" evidence="3">
    <location>
        <begin position="995"/>
        <end position="1004"/>
    </location>
</feature>
<protein>
    <recommendedName>
        <fullName evidence="8">von Willebrand factor type A domain-containing protein</fullName>
    </recommendedName>
</protein>
<dbReference type="InterPro" id="IPR013694">
    <property type="entry name" value="VIT"/>
</dbReference>
<dbReference type="SMART" id="SM00609">
    <property type="entry name" value="VIT"/>
    <property type="match status" value="1"/>
</dbReference>
<keyword evidence="2" id="KW-0906">Nuclear pore complex</keyword>
<feature type="compositionally biased region" description="Low complexity" evidence="3">
    <location>
        <begin position="1644"/>
        <end position="1659"/>
    </location>
</feature>
<dbReference type="Pfam" id="PF13768">
    <property type="entry name" value="VWA_3"/>
    <property type="match status" value="1"/>
</dbReference>
<feature type="domain" description="VIT" evidence="5">
    <location>
        <begin position="17"/>
        <end position="146"/>
    </location>
</feature>
<dbReference type="PROSITE" id="PS51468">
    <property type="entry name" value="VIT"/>
    <property type="match status" value="1"/>
</dbReference>
<dbReference type="Gene3D" id="3.40.50.410">
    <property type="entry name" value="von Willebrand factor, type A domain"/>
    <property type="match status" value="1"/>
</dbReference>
<dbReference type="PANTHER" id="PTHR45737:SF6">
    <property type="entry name" value="VON WILLEBRAND FACTOR A DOMAIN-CONTAINING PROTEIN 5A"/>
    <property type="match status" value="1"/>
</dbReference>
<comment type="caution">
    <text evidence="6">The sequence shown here is derived from an EMBL/GenBank/DDBJ whole genome shotgun (WGS) entry which is preliminary data.</text>
</comment>
<gene>
    <name evidence="6" type="ORF">LTR09_003702</name>
</gene>
<feature type="compositionally biased region" description="Low complexity" evidence="3">
    <location>
        <begin position="1683"/>
        <end position="1696"/>
    </location>
</feature>
<feature type="region of interest" description="Disordered" evidence="3">
    <location>
        <begin position="1445"/>
        <end position="1476"/>
    </location>
</feature>
<evidence type="ECO:0000313" key="6">
    <source>
        <dbReference type="EMBL" id="KAK3055149.1"/>
    </source>
</evidence>
<keyword evidence="2" id="KW-0653">Protein transport</keyword>
<comment type="subcellular location">
    <subcellularLocation>
        <location evidence="1">Nucleus</location>
        <location evidence="1">Nuclear pore complex</location>
    </subcellularLocation>
</comment>